<accession>A0A3D3RFS8</accession>
<evidence type="ECO:0000313" key="7">
    <source>
        <dbReference type="Proteomes" id="UP000263642"/>
    </source>
</evidence>
<dbReference type="AlphaFoldDB" id="A0A3D3RFS8"/>
<protein>
    <submittedName>
        <fullName evidence="6">Iron export ABC transporter permease subunit FetB</fullName>
    </submittedName>
</protein>
<comment type="caution">
    <text evidence="6">The sequence shown here is derived from an EMBL/GenBank/DDBJ whole genome shotgun (WGS) entry which is preliminary data.</text>
</comment>
<reference evidence="6 7" key="1">
    <citation type="journal article" date="2018" name="Nat. Biotechnol.">
        <title>A standardized bacterial taxonomy based on genome phylogeny substantially revises the tree of life.</title>
        <authorList>
            <person name="Parks D.H."/>
            <person name="Chuvochina M."/>
            <person name="Waite D.W."/>
            <person name="Rinke C."/>
            <person name="Skarshewski A."/>
            <person name="Chaumeil P.A."/>
            <person name="Hugenholtz P."/>
        </authorList>
    </citation>
    <scope>NUCLEOTIDE SEQUENCE [LARGE SCALE GENOMIC DNA]</scope>
    <source>
        <strain evidence="6">UBA9375</strain>
    </source>
</reference>
<proteinExistence type="inferred from homology"/>
<dbReference type="PANTHER" id="PTHR30028:SF0">
    <property type="entry name" value="PROTEIN ALUMINUM SENSITIVE 3"/>
    <property type="match status" value="1"/>
</dbReference>
<dbReference type="Proteomes" id="UP000263642">
    <property type="component" value="Unassembled WGS sequence"/>
</dbReference>
<keyword evidence="3" id="KW-0812">Transmembrane</keyword>
<dbReference type="RefSeq" id="WP_154898775.1">
    <property type="nucleotide sequence ID" value="NZ_CAXAST010000001.1"/>
</dbReference>
<accession>A0A517XBD5</accession>
<keyword evidence="5" id="KW-0472">Membrane</keyword>
<evidence type="ECO:0000256" key="5">
    <source>
        <dbReference type="ARBA" id="ARBA00023136"/>
    </source>
</evidence>
<name>A0A3D3RFS8_9PLAN</name>
<evidence type="ECO:0000256" key="1">
    <source>
        <dbReference type="ARBA" id="ARBA00004141"/>
    </source>
</evidence>
<comment type="similarity">
    <text evidence="2">Belongs to the UPF0014 family.</text>
</comment>
<evidence type="ECO:0000256" key="2">
    <source>
        <dbReference type="ARBA" id="ARBA00005268"/>
    </source>
</evidence>
<sequence length="265" mass="29568">MYDLTPLNIFLATLLVMINGFISFWLSLNLEKRLLLASIRTVVQLLLIGMILEWIFKLSWWPVILLLMFSMTLIASLTAVQRSPRRFPGIWLNSIIAVFVSSWLVSGFALTVIIPPHSWSENPAQYLIPLLGMILGNTLNGISLGLDRLSEELVMRRGEVELRLSLGATRNEAAREALQNAVRSGMTPIINSMMVVGLVSLPGLMTGQILAGASPLESVKYQIVIMFLIASGTALGTVISVLLGYRRLFNSRHQFLFERITRVEK</sequence>
<evidence type="ECO:0000313" key="6">
    <source>
        <dbReference type="EMBL" id="HCO26887.1"/>
    </source>
</evidence>
<evidence type="ECO:0000256" key="3">
    <source>
        <dbReference type="ARBA" id="ARBA00022692"/>
    </source>
</evidence>
<organism evidence="6 7">
    <name type="scientific">Gimesia maris</name>
    <dbReference type="NCBI Taxonomy" id="122"/>
    <lineage>
        <taxon>Bacteria</taxon>
        <taxon>Pseudomonadati</taxon>
        <taxon>Planctomycetota</taxon>
        <taxon>Planctomycetia</taxon>
        <taxon>Planctomycetales</taxon>
        <taxon>Planctomycetaceae</taxon>
        <taxon>Gimesia</taxon>
    </lineage>
</organism>
<gene>
    <name evidence="6" type="ORF">DIT97_29195</name>
</gene>
<dbReference type="EMBL" id="DQAY01000181">
    <property type="protein sequence ID" value="HCO26887.1"/>
    <property type="molecule type" value="Genomic_DNA"/>
</dbReference>
<dbReference type="GO" id="GO:0005886">
    <property type="term" value="C:plasma membrane"/>
    <property type="evidence" value="ECO:0007669"/>
    <property type="project" value="TreeGrafter"/>
</dbReference>
<evidence type="ECO:0000256" key="4">
    <source>
        <dbReference type="ARBA" id="ARBA00022989"/>
    </source>
</evidence>
<keyword evidence="4" id="KW-1133">Transmembrane helix</keyword>
<dbReference type="Pfam" id="PF03649">
    <property type="entry name" value="UPF0014"/>
    <property type="match status" value="1"/>
</dbReference>
<dbReference type="InterPro" id="IPR005226">
    <property type="entry name" value="UPF0014_fam"/>
</dbReference>
<comment type="subcellular location">
    <subcellularLocation>
        <location evidence="1">Membrane</location>
        <topology evidence="1">Multi-pass membrane protein</topology>
    </subcellularLocation>
</comment>
<dbReference type="PANTHER" id="PTHR30028">
    <property type="entry name" value="UPF0014 INNER MEMBRANE PROTEIN YBBM-RELATED"/>
    <property type="match status" value="1"/>
</dbReference>